<accession>A0A7I8DDS6</accession>
<dbReference type="AlphaFoldDB" id="A0A7I8DDS6"/>
<dbReference type="EMBL" id="AP023366">
    <property type="protein sequence ID" value="BCJ86976.1"/>
    <property type="molecule type" value="Genomic_DNA"/>
</dbReference>
<proteinExistence type="predicted"/>
<evidence type="ECO:0000313" key="3">
    <source>
        <dbReference type="Proteomes" id="UP000593802"/>
    </source>
</evidence>
<dbReference type="RefSeq" id="WP_200756532.1">
    <property type="nucleotide sequence ID" value="NZ_AP023366.1"/>
</dbReference>
<sequence length="59" mass="6612">MKWLSLIAQMIVPVVIVIYTVNFGRWMALKKIRSGAFGAYLIAATAFGLTVWVLLKNNL</sequence>
<organism evidence="2 3">
    <name type="scientific">Effusibacillus dendaii</name>
    <dbReference type="NCBI Taxonomy" id="2743772"/>
    <lineage>
        <taxon>Bacteria</taxon>
        <taxon>Bacillati</taxon>
        <taxon>Bacillota</taxon>
        <taxon>Bacilli</taxon>
        <taxon>Bacillales</taxon>
        <taxon>Alicyclobacillaceae</taxon>
        <taxon>Effusibacillus</taxon>
    </lineage>
</organism>
<protein>
    <submittedName>
        <fullName evidence="2">Uncharacterized protein</fullName>
    </submittedName>
</protein>
<gene>
    <name evidence="2" type="ORF">skT53_19610</name>
</gene>
<feature type="transmembrane region" description="Helical" evidence="1">
    <location>
        <begin position="6"/>
        <end position="24"/>
    </location>
</feature>
<evidence type="ECO:0000313" key="2">
    <source>
        <dbReference type="EMBL" id="BCJ86976.1"/>
    </source>
</evidence>
<keyword evidence="1" id="KW-0812">Transmembrane</keyword>
<evidence type="ECO:0000256" key="1">
    <source>
        <dbReference type="SAM" id="Phobius"/>
    </source>
</evidence>
<keyword evidence="1" id="KW-0472">Membrane</keyword>
<feature type="transmembrane region" description="Helical" evidence="1">
    <location>
        <begin position="36"/>
        <end position="55"/>
    </location>
</feature>
<reference evidence="2 3" key="1">
    <citation type="submission" date="2020-08" db="EMBL/GenBank/DDBJ databases">
        <title>Complete Genome Sequence of Effusibacillus dendaii Strain skT53, Isolated from Farmland soil.</title>
        <authorList>
            <person name="Konishi T."/>
            <person name="Kawasaki H."/>
        </authorList>
    </citation>
    <scope>NUCLEOTIDE SEQUENCE [LARGE SCALE GENOMIC DNA]</scope>
    <source>
        <strain evidence="3">skT53</strain>
    </source>
</reference>
<dbReference type="KEGG" id="eff:skT53_19610"/>
<dbReference type="Proteomes" id="UP000593802">
    <property type="component" value="Chromosome"/>
</dbReference>
<name>A0A7I8DDS6_9BACL</name>
<keyword evidence="1" id="KW-1133">Transmembrane helix</keyword>
<keyword evidence="3" id="KW-1185">Reference proteome</keyword>